<proteinExistence type="predicted"/>
<reference evidence="1" key="1">
    <citation type="submission" date="2023-10" db="EMBL/GenBank/DDBJ databases">
        <authorList>
            <person name="Chen Y."/>
            <person name="Shah S."/>
            <person name="Dougan E. K."/>
            <person name="Thang M."/>
            <person name="Chan C."/>
        </authorList>
    </citation>
    <scope>NUCLEOTIDE SEQUENCE [LARGE SCALE GENOMIC DNA]</scope>
</reference>
<protein>
    <submittedName>
        <fullName evidence="1">Uncharacterized protein</fullName>
    </submittedName>
</protein>
<dbReference type="Proteomes" id="UP001189429">
    <property type="component" value="Unassembled WGS sequence"/>
</dbReference>
<dbReference type="EMBL" id="CAUYUJ010002891">
    <property type="protein sequence ID" value="CAK0802858.1"/>
    <property type="molecule type" value="Genomic_DNA"/>
</dbReference>
<comment type="caution">
    <text evidence="1">The sequence shown here is derived from an EMBL/GenBank/DDBJ whole genome shotgun (WGS) entry which is preliminary data.</text>
</comment>
<gene>
    <name evidence="1" type="ORF">PCOR1329_LOCUS10222</name>
</gene>
<evidence type="ECO:0000313" key="1">
    <source>
        <dbReference type="EMBL" id="CAK0802858.1"/>
    </source>
</evidence>
<keyword evidence="2" id="KW-1185">Reference proteome</keyword>
<evidence type="ECO:0000313" key="2">
    <source>
        <dbReference type="Proteomes" id="UP001189429"/>
    </source>
</evidence>
<name>A0ABN9QAH1_9DINO</name>
<accession>A0ABN9QAH1</accession>
<organism evidence="1 2">
    <name type="scientific">Prorocentrum cordatum</name>
    <dbReference type="NCBI Taxonomy" id="2364126"/>
    <lineage>
        <taxon>Eukaryota</taxon>
        <taxon>Sar</taxon>
        <taxon>Alveolata</taxon>
        <taxon>Dinophyceae</taxon>
        <taxon>Prorocentrales</taxon>
        <taxon>Prorocentraceae</taxon>
        <taxon>Prorocentrum</taxon>
    </lineage>
</organism>
<sequence>MYDFKVTWRLSSASDMVQSVANINRSLVWVPTVGEAGIEADVGRVDTIIRVLNLDDAKSTQTPSVKKSAKQMFAAAQSPSPDENDARCCMSLVMPGDYLSQDRPDLSDATPTLAMRMKASTAADMMDFQRSRRHLKFTRAGSPTQAASFT</sequence>